<accession>A0AAW0DBP7</accession>
<keyword evidence="2 7" id="KW-0378">Hydrolase</keyword>
<keyword evidence="9" id="KW-0732">Signal</keyword>
<dbReference type="InterPro" id="IPR001579">
    <property type="entry name" value="Glyco_hydro_18_chit_AS"/>
</dbReference>
<dbReference type="SMART" id="SM00636">
    <property type="entry name" value="Glyco_18"/>
    <property type="match status" value="1"/>
</dbReference>
<gene>
    <name evidence="11" type="ORF">VNI00_005426</name>
</gene>
<comment type="similarity">
    <text evidence="8">Belongs to the glycosyl hydrolase 18 family.</text>
</comment>
<evidence type="ECO:0000256" key="1">
    <source>
        <dbReference type="ARBA" id="ARBA00000822"/>
    </source>
</evidence>
<dbReference type="InterPro" id="IPR050314">
    <property type="entry name" value="Glycosyl_Hydrlase_18"/>
</dbReference>
<keyword evidence="5 7" id="KW-0326">Glycosidase</keyword>
<feature type="chain" id="PRO_5043990358" description="GH18 domain-containing protein" evidence="9">
    <location>
        <begin position="22"/>
        <end position="408"/>
    </location>
</feature>
<dbReference type="PANTHER" id="PTHR11177:SF392">
    <property type="entry name" value="HAP41P"/>
    <property type="match status" value="1"/>
</dbReference>
<evidence type="ECO:0000256" key="7">
    <source>
        <dbReference type="RuleBase" id="RU000489"/>
    </source>
</evidence>
<dbReference type="Gene3D" id="3.20.20.80">
    <property type="entry name" value="Glycosidases"/>
    <property type="match status" value="1"/>
</dbReference>
<comment type="caution">
    <text evidence="11">The sequence shown here is derived from an EMBL/GenBank/DDBJ whole genome shotgun (WGS) entry which is preliminary data.</text>
</comment>
<feature type="domain" description="GH18" evidence="10">
    <location>
        <begin position="34"/>
        <end position="408"/>
    </location>
</feature>
<evidence type="ECO:0000256" key="2">
    <source>
        <dbReference type="ARBA" id="ARBA00022801"/>
    </source>
</evidence>
<dbReference type="Proteomes" id="UP001383192">
    <property type="component" value="Unassembled WGS sequence"/>
</dbReference>
<evidence type="ECO:0000259" key="10">
    <source>
        <dbReference type="PROSITE" id="PS51910"/>
    </source>
</evidence>
<evidence type="ECO:0000256" key="4">
    <source>
        <dbReference type="ARBA" id="ARBA00023277"/>
    </source>
</evidence>
<name>A0AAW0DBP7_9AGAR</name>
<evidence type="ECO:0000313" key="12">
    <source>
        <dbReference type="Proteomes" id="UP001383192"/>
    </source>
</evidence>
<dbReference type="GO" id="GO:0000272">
    <property type="term" value="P:polysaccharide catabolic process"/>
    <property type="evidence" value="ECO:0007669"/>
    <property type="project" value="UniProtKB-KW"/>
</dbReference>
<proteinExistence type="inferred from homology"/>
<dbReference type="Pfam" id="PF00704">
    <property type="entry name" value="Glyco_hydro_18"/>
    <property type="match status" value="1"/>
</dbReference>
<evidence type="ECO:0000256" key="3">
    <source>
        <dbReference type="ARBA" id="ARBA00023024"/>
    </source>
</evidence>
<dbReference type="Gene3D" id="3.10.50.10">
    <property type="match status" value="1"/>
</dbReference>
<keyword evidence="4" id="KW-0119">Carbohydrate metabolism</keyword>
<dbReference type="InterPro" id="IPR011583">
    <property type="entry name" value="Chitinase_II/V-like_cat"/>
</dbReference>
<dbReference type="InterPro" id="IPR017853">
    <property type="entry name" value="GH"/>
</dbReference>
<sequence>MFGQPLLRPFFVFAPLLFAKGLDVNLESENSAPAKVAKSWYNANAAPLFPVAAIPWSRYTQIAYSFAVPTEDPGVLALNMSQAGPDVLPDFVKAAHDNGVKATISIGGWNGSVWYSNAVASTSNRTKFVNAITDLVTEYSLDGVDFDWEYPNRQGIGCNTISDHDTDNFLAMLQELRQHPVGSKLILSAAASVQPWNDVAGNPSTNLSGFATVLDHIAVMNYDIYGPWSDTVGPNSPLNDTCAPKDRQVSSAIAAIDAWNKVGIPKSKLVLGTAAYGHGFSVNKTDAYKKDSEELALGDMFDDPEGLVDPCGVVNHAGGTFSFRGLIEEGYLNEDGTPKVSYLFDECSQTAYVYNDEDEVMVSFDDERAFAAKGKFIKDYGIAGFATWHTAGDYNDILTDAIRKSMGL</sequence>
<dbReference type="PANTHER" id="PTHR11177">
    <property type="entry name" value="CHITINASE"/>
    <property type="match status" value="1"/>
</dbReference>
<keyword evidence="6" id="KW-0624">Polysaccharide degradation</keyword>
<feature type="signal peptide" evidence="9">
    <location>
        <begin position="1"/>
        <end position="21"/>
    </location>
</feature>
<comment type="catalytic activity">
    <reaction evidence="1">
        <text>Random endo-hydrolysis of N-acetyl-beta-D-glucosaminide (1-&gt;4)-beta-linkages in chitin and chitodextrins.</text>
        <dbReference type="EC" id="3.2.1.14"/>
    </reaction>
</comment>
<dbReference type="GO" id="GO:0008843">
    <property type="term" value="F:endochitinase activity"/>
    <property type="evidence" value="ECO:0007669"/>
    <property type="project" value="UniProtKB-EC"/>
</dbReference>
<dbReference type="GO" id="GO:0006032">
    <property type="term" value="P:chitin catabolic process"/>
    <property type="evidence" value="ECO:0007669"/>
    <property type="project" value="UniProtKB-KW"/>
</dbReference>
<keyword evidence="3" id="KW-0146">Chitin degradation</keyword>
<dbReference type="InterPro" id="IPR029070">
    <property type="entry name" value="Chitinase_insertion_sf"/>
</dbReference>
<dbReference type="InterPro" id="IPR001223">
    <property type="entry name" value="Glyco_hydro18_cat"/>
</dbReference>
<evidence type="ECO:0000256" key="9">
    <source>
        <dbReference type="SAM" id="SignalP"/>
    </source>
</evidence>
<dbReference type="SUPFAM" id="SSF51445">
    <property type="entry name" value="(Trans)glycosidases"/>
    <property type="match status" value="1"/>
</dbReference>
<dbReference type="GO" id="GO:0005576">
    <property type="term" value="C:extracellular region"/>
    <property type="evidence" value="ECO:0007669"/>
    <property type="project" value="TreeGrafter"/>
</dbReference>
<dbReference type="SUPFAM" id="SSF54556">
    <property type="entry name" value="Chitinase insertion domain"/>
    <property type="match status" value="1"/>
</dbReference>
<keyword evidence="12" id="KW-1185">Reference proteome</keyword>
<reference evidence="11 12" key="1">
    <citation type="submission" date="2024-01" db="EMBL/GenBank/DDBJ databases">
        <title>A draft genome for a cacao thread blight-causing isolate of Paramarasmius palmivorus.</title>
        <authorList>
            <person name="Baruah I.K."/>
            <person name="Bukari Y."/>
            <person name="Amoako-Attah I."/>
            <person name="Meinhardt L.W."/>
            <person name="Bailey B.A."/>
            <person name="Cohen S.P."/>
        </authorList>
    </citation>
    <scope>NUCLEOTIDE SEQUENCE [LARGE SCALE GENOMIC DNA]</scope>
    <source>
        <strain evidence="11 12">GH-12</strain>
    </source>
</reference>
<evidence type="ECO:0000256" key="6">
    <source>
        <dbReference type="ARBA" id="ARBA00023326"/>
    </source>
</evidence>
<dbReference type="AlphaFoldDB" id="A0AAW0DBP7"/>
<dbReference type="PROSITE" id="PS51910">
    <property type="entry name" value="GH18_2"/>
    <property type="match status" value="1"/>
</dbReference>
<dbReference type="PROSITE" id="PS01095">
    <property type="entry name" value="GH18_1"/>
    <property type="match status" value="1"/>
</dbReference>
<evidence type="ECO:0000256" key="5">
    <source>
        <dbReference type="ARBA" id="ARBA00023295"/>
    </source>
</evidence>
<dbReference type="EMBL" id="JAYKXP010000015">
    <property type="protein sequence ID" value="KAK7049995.1"/>
    <property type="molecule type" value="Genomic_DNA"/>
</dbReference>
<dbReference type="GO" id="GO:0008061">
    <property type="term" value="F:chitin binding"/>
    <property type="evidence" value="ECO:0007669"/>
    <property type="project" value="InterPro"/>
</dbReference>
<evidence type="ECO:0000313" key="11">
    <source>
        <dbReference type="EMBL" id="KAK7049995.1"/>
    </source>
</evidence>
<protein>
    <recommendedName>
        <fullName evidence="10">GH18 domain-containing protein</fullName>
    </recommendedName>
</protein>
<organism evidence="11 12">
    <name type="scientific">Paramarasmius palmivorus</name>
    <dbReference type="NCBI Taxonomy" id="297713"/>
    <lineage>
        <taxon>Eukaryota</taxon>
        <taxon>Fungi</taxon>
        <taxon>Dikarya</taxon>
        <taxon>Basidiomycota</taxon>
        <taxon>Agaricomycotina</taxon>
        <taxon>Agaricomycetes</taxon>
        <taxon>Agaricomycetidae</taxon>
        <taxon>Agaricales</taxon>
        <taxon>Marasmiineae</taxon>
        <taxon>Marasmiaceae</taxon>
        <taxon>Paramarasmius</taxon>
    </lineage>
</organism>
<evidence type="ECO:0000256" key="8">
    <source>
        <dbReference type="RuleBase" id="RU004453"/>
    </source>
</evidence>